<accession>A0ABS5C2K7</accession>
<comment type="caution">
    <text evidence="2">The sequence shown here is derived from an EMBL/GenBank/DDBJ whole genome shotgun (WGS) entry which is preliminary data.</text>
</comment>
<feature type="signal peptide" evidence="1">
    <location>
        <begin position="1"/>
        <end position="24"/>
    </location>
</feature>
<name>A0ABS5C2K7_9BACT</name>
<dbReference type="Proteomes" id="UP000676565">
    <property type="component" value="Unassembled WGS sequence"/>
</dbReference>
<dbReference type="RefSeq" id="WP_210661354.1">
    <property type="nucleotide sequence ID" value="NZ_JAGKQQ010000001.1"/>
</dbReference>
<evidence type="ECO:0008006" key="4">
    <source>
        <dbReference type="Google" id="ProtNLM"/>
    </source>
</evidence>
<evidence type="ECO:0000313" key="3">
    <source>
        <dbReference type="Proteomes" id="UP000676565"/>
    </source>
</evidence>
<feature type="chain" id="PRO_5047408568" description="Carboxypeptidase regulatory-like domain-containing protein" evidence="1">
    <location>
        <begin position="25"/>
        <end position="144"/>
    </location>
</feature>
<dbReference type="PROSITE" id="PS51257">
    <property type="entry name" value="PROKAR_LIPOPROTEIN"/>
    <property type="match status" value="1"/>
</dbReference>
<sequence>MSNPIRTRARVALAALLLTCAFLAGCGGPPRAEVTGTVTLDGVPVENGIIQFYPAGGAGQSAGGGIENGKYKVDASVGEMTVTINASKVVGKHKLFDTKESPEVDTIQELVPPEYNKQSTLKITLKPGVNESVNFELKGTKKKK</sequence>
<gene>
    <name evidence="2" type="ORF">J8F10_33740</name>
</gene>
<reference evidence="2 3" key="1">
    <citation type="submission" date="2021-04" db="EMBL/GenBank/DDBJ databases">
        <authorList>
            <person name="Ivanova A."/>
        </authorList>
    </citation>
    <scope>NUCLEOTIDE SEQUENCE [LARGE SCALE GENOMIC DNA]</scope>
    <source>
        <strain evidence="2 3">G18</strain>
    </source>
</reference>
<evidence type="ECO:0000313" key="2">
    <source>
        <dbReference type="EMBL" id="MBP3960217.1"/>
    </source>
</evidence>
<dbReference type="EMBL" id="JAGKQQ010000001">
    <property type="protein sequence ID" value="MBP3960217.1"/>
    <property type="molecule type" value="Genomic_DNA"/>
</dbReference>
<keyword evidence="1" id="KW-0732">Signal</keyword>
<proteinExistence type="predicted"/>
<organism evidence="2 3">
    <name type="scientific">Gemmata palustris</name>
    <dbReference type="NCBI Taxonomy" id="2822762"/>
    <lineage>
        <taxon>Bacteria</taxon>
        <taxon>Pseudomonadati</taxon>
        <taxon>Planctomycetota</taxon>
        <taxon>Planctomycetia</taxon>
        <taxon>Gemmatales</taxon>
        <taxon>Gemmataceae</taxon>
        <taxon>Gemmata</taxon>
    </lineage>
</organism>
<keyword evidence="3" id="KW-1185">Reference proteome</keyword>
<protein>
    <recommendedName>
        <fullName evidence="4">Carboxypeptidase regulatory-like domain-containing protein</fullName>
    </recommendedName>
</protein>
<evidence type="ECO:0000256" key="1">
    <source>
        <dbReference type="SAM" id="SignalP"/>
    </source>
</evidence>